<evidence type="ECO:0000313" key="6">
    <source>
        <dbReference type="EMBL" id="MBS5519776.1"/>
    </source>
</evidence>
<evidence type="ECO:0000313" key="7">
    <source>
        <dbReference type="Proteomes" id="UP000754226"/>
    </source>
</evidence>
<dbReference type="GO" id="GO:0032993">
    <property type="term" value="C:protein-DNA complex"/>
    <property type="evidence" value="ECO:0007669"/>
    <property type="project" value="TreeGrafter"/>
</dbReference>
<gene>
    <name evidence="6" type="ORF">KHX13_05525</name>
</gene>
<protein>
    <submittedName>
        <fullName evidence="6">LysR family transcriptional regulator</fullName>
    </submittedName>
</protein>
<keyword evidence="4" id="KW-0804">Transcription</keyword>
<dbReference type="InterPro" id="IPR000847">
    <property type="entry name" value="LysR_HTH_N"/>
</dbReference>
<dbReference type="GO" id="GO:0003677">
    <property type="term" value="F:DNA binding"/>
    <property type="evidence" value="ECO:0007669"/>
    <property type="project" value="UniProtKB-KW"/>
</dbReference>
<keyword evidence="3" id="KW-0238">DNA-binding</keyword>
<dbReference type="PROSITE" id="PS50931">
    <property type="entry name" value="HTH_LYSR"/>
    <property type="match status" value="1"/>
</dbReference>
<sequence length="281" mass="32079">MIEFEHLFQFVAFGAYGTLSKAAESLHVSQPTLTRNMKLLEQEFGVMLFTRSKNHIALNENGLLALKEAKKVLSELDAMTDKVRQLDRSRHTLALGSCAPYPVMDFVRLATELYPAQSLTTELRGTSPLLQGLREGRYQVIILPFTPTDTALISFSFGKESLYFNLPKGHPREKCPSLSFSDLDGTTMIVYSHIGFWKDLIKETMPHSRFLLQEQRDDFFELEKASTLPSFITDRVLSEETLKDRTSVPIADQSAHIEYCLVMTKKMSQRYPLFAKRLNQK</sequence>
<dbReference type="SUPFAM" id="SSF53850">
    <property type="entry name" value="Periplasmic binding protein-like II"/>
    <property type="match status" value="1"/>
</dbReference>
<accession>A0A943EDP2</accession>
<dbReference type="AlphaFoldDB" id="A0A943EDP2"/>
<proteinExistence type="inferred from homology"/>
<name>A0A943EDP2_9FIRM</name>
<evidence type="ECO:0000256" key="1">
    <source>
        <dbReference type="ARBA" id="ARBA00009437"/>
    </source>
</evidence>
<dbReference type="GO" id="GO:0003700">
    <property type="term" value="F:DNA-binding transcription factor activity"/>
    <property type="evidence" value="ECO:0007669"/>
    <property type="project" value="InterPro"/>
</dbReference>
<dbReference type="PANTHER" id="PTHR30346">
    <property type="entry name" value="TRANSCRIPTIONAL DUAL REGULATOR HCAR-RELATED"/>
    <property type="match status" value="1"/>
</dbReference>
<dbReference type="InterPro" id="IPR036388">
    <property type="entry name" value="WH-like_DNA-bd_sf"/>
</dbReference>
<dbReference type="Gene3D" id="1.10.10.10">
    <property type="entry name" value="Winged helix-like DNA-binding domain superfamily/Winged helix DNA-binding domain"/>
    <property type="match status" value="1"/>
</dbReference>
<dbReference type="EMBL" id="JAGZCZ010000005">
    <property type="protein sequence ID" value="MBS5519776.1"/>
    <property type="molecule type" value="Genomic_DNA"/>
</dbReference>
<organism evidence="6 7">
    <name type="scientific">Acidaminococcus intestini</name>
    <dbReference type="NCBI Taxonomy" id="187327"/>
    <lineage>
        <taxon>Bacteria</taxon>
        <taxon>Bacillati</taxon>
        <taxon>Bacillota</taxon>
        <taxon>Negativicutes</taxon>
        <taxon>Acidaminococcales</taxon>
        <taxon>Acidaminococcaceae</taxon>
        <taxon>Acidaminococcus</taxon>
    </lineage>
</organism>
<dbReference type="PANTHER" id="PTHR30346:SF17">
    <property type="entry name" value="LYSR FAMILY TRANSCRIPTIONAL REGULATOR"/>
    <property type="match status" value="1"/>
</dbReference>
<keyword evidence="2" id="KW-0805">Transcription regulation</keyword>
<dbReference type="Pfam" id="PF03466">
    <property type="entry name" value="LysR_substrate"/>
    <property type="match status" value="1"/>
</dbReference>
<evidence type="ECO:0000256" key="4">
    <source>
        <dbReference type="ARBA" id="ARBA00023163"/>
    </source>
</evidence>
<dbReference type="Gene3D" id="3.40.190.10">
    <property type="entry name" value="Periplasmic binding protein-like II"/>
    <property type="match status" value="2"/>
</dbReference>
<comment type="similarity">
    <text evidence="1">Belongs to the LysR transcriptional regulatory family.</text>
</comment>
<dbReference type="InterPro" id="IPR005119">
    <property type="entry name" value="LysR_subst-bd"/>
</dbReference>
<dbReference type="SUPFAM" id="SSF46785">
    <property type="entry name" value="Winged helix' DNA-binding domain"/>
    <property type="match status" value="1"/>
</dbReference>
<evidence type="ECO:0000256" key="2">
    <source>
        <dbReference type="ARBA" id="ARBA00023015"/>
    </source>
</evidence>
<dbReference type="Pfam" id="PF00126">
    <property type="entry name" value="HTH_1"/>
    <property type="match status" value="1"/>
</dbReference>
<evidence type="ECO:0000256" key="3">
    <source>
        <dbReference type="ARBA" id="ARBA00023125"/>
    </source>
</evidence>
<feature type="domain" description="HTH lysR-type" evidence="5">
    <location>
        <begin position="2"/>
        <end position="59"/>
    </location>
</feature>
<reference evidence="6" key="1">
    <citation type="submission" date="2021-02" db="EMBL/GenBank/DDBJ databases">
        <title>Infant gut strain persistence is associated with maternal origin, phylogeny, and functional potential including surface adhesion and iron acquisition.</title>
        <authorList>
            <person name="Lou Y.C."/>
        </authorList>
    </citation>
    <scope>NUCLEOTIDE SEQUENCE</scope>
    <source>
        <strain evidence="6">L3_106_000M1_dasL3_106_000M1_concoct_15</strain>
    </source>
</reference>
<evidence type="ECO:0000259" key="5">
    <source>
        <dbReference type="PROSITE" id="PS50931"/>
    </source>
</evidence>
<dbReference type="PRINTS" id="PR00039">
    <property type="entry name" value="HTHLYSR"/>
</dbReference>
<dbReference type="Proteomes" id="UP000754226">
    <property type="component" value="Unassembled WGS sequence"/>
</dbReference>
<dbReference type="InterPro" id="IPR036390">
    <property type="entry name" value="WH_DNA-bd_sf"/>
</dbReference>
<comment type="caution">
    <text evidence="6">The sequence shown here is derived from an EMBL/GenBank/DDBJ whole genome shotgun (WGS) entry which is preliminary data.</text>
</comment>